<feature type="transmembrane region" description="Helical" evidence="1">
    <location>
        <begin position="425"/>
        <end position="443"/>
    </location>
</feature>
<dbReference type="Pfam" id="PF03929">
    <property type="entry name" value="PepSY_TM"/>
    <property type="match status" value="1"/>
</dbReference>
<feature type="transmembrane region" description="Helical" evidence="1">
    <location>
        <begin position="174"/>
        <end position="197"/>
    </location>
</feature>
<protein>
    <submittedName>
        <fullName evidence="2">PepSY domain-containing protein</fullName>
    </submittedName>
</protein>
<dbReference type="PANTHER" id="PTHR34219:SF8">
    <property type="entry name" value="PEPSY DOMAIN-CONTAINING PROTEIN"/>
    <property type="match status" value="1"/>
</dbReference>
<dbReference type="InterPro" id="IPR005625">
    <property type="entry name" value="PepSY-ass_TM"/>
</dbReference>
<keyword evidence="1" id="KW-0812">Transmembrane</keyword>
<organism evidence="2 3">
    <name type="scientific">Achromobacter mucicolens</name>
    <dbReference type="NCBI Taxonomy" id="1389922"/>
    <lineage>
        <taxon>Bacteria</taxon>
        <taxon>Pseudomonadati</taxon>
        <taxon>Pseudomonadota</taxon>
        <taxon>Betaproteobacteria</taxon>
        <taxon>Burkholderiales</taxon>
        <taxon>Alcaligenaceae</taxon>
        <taxon>Achromobacter</taxon>
    </lineage>
</organism>
<dbReference type="Proteomes" id="UP001158644">
    <property type="component" value="Unassembled WGS sequence"/>
</dbReference>
<evidence type="ECO:0000256" key="1">
    <source>
        <dbReference type="SAM" id="Phobius"/>
    </source>
</evidence>
<comment type="caution">
    <text evidence="2">The sequence shown here is derived from an EMBL/GenBank/DDBJ whole genome shotgun (WGS) entry which is preliminary data.</text>
</comment>
<dbReference type="PANTHER" id="PTHR34219">
    <property type="entry name" value="IRON-REGULATED INNER MEMBRANE PROTEIN-RELATED"/>
    <property type="match status" value="1"/>
</dbReference>
<feature type="transmembrane region" description="Helical" evidence="1">
    <location>
        <begin position="53"/>
        <end position="74"/>
    </location>
</feature>
<reference evidence="2 3" key="1">
    <citation type="submission" date="2022-09" db="EMBL/GenBank/DDBJ databases">
        <title>Intensive care unit water sources are persistently colonized with multi-drug resistant bacteria and are the site of extensive horizontal gene transfer of antibiotic resistance genes.</title>
        <authorList>
            <person name="Diorio-Toth L."/>
        </authorList>
    </citation>
    <scope>NUCLEOTIDE SEQUENCE [LARGE SCALE GENOMIC DNA]</scope>
    <source>
        <strain evidence="2 3">GD03967</strain>
    </source>
</reference>
<dbReference type="AlphaFoldDB" id="A0ABD4Z018"/>
<evidence type="ECO:0000313" key="2">
    <source>
        <dbReference type="EMBL" id="MDH1180580.1"/>
    </source>
</evidence>
<proteinExistence type="predicted"/>
<gene>
    <name evidence="2" type="ORF">N5C72_21075</name>
</gene>
<keyword evidence="1" id="KW-0472">Membrane</keyword>
<name>A0ABD4Z018_9BURK</name>
<sequence length="444" mass="48992">MGAAMRPKISSLCRFTSRSCLMPSSLESSAGTLVAAKTRSSARRLWFDLHSWIGMKLCILLSFIFCTGTLAVVATEVDWLIEPAMRVTPQDRQASWGEMLAAAERAHPGLRLRSLAAPHGERFAAEALMRQDNGELLRVWVNPHTAQVTGQSSWWSAQRWLRDTHRNLMLPPKYGVPLVALLSIPLLLMLVSSLYIYKRWWRGFLAWPRKGKPRLTWGDVHRLAGVWSLGFMLLIGVTAFWYLVESLGAKAPLPPTIVQLKGAATHAPLAAQDVDRAIAAAQAAWPDLKISCVRPSPNGKALLLEGQANGWLLRERANVIGVEIASGAILGRNDGQDMNVHQRIGEAADPLHFGTFGGWPVRALWCFFGILLTTLSLTGAYLYGIRIAESARTALKRRGAPAGAPHSREPSAWAAAWRRMGRWRWLAGGLLGMWLALVIIQALK</sequence>
<keyword evidence="1" id="KW-1133">Transmembrane helix</keyword>
<dbReference type="RefSeq" id="WP_279991709.1">
    <property type="nucleotide sequence ID" value="NZ_JAOBZK010000034.1"/>
</dbReference>
<dbReference type="EMBL" id="JAOBZK010000034">
    <property type="protein sequence ID" value="MDH1180580.1"/>
    <property type="molecule type" value="Genomic_DNA"/>
</dbReference>
<feature type="transmembrane region" description="Helical" evidence="1">
    <location>
        <begin position="223"/>
        <end position="244"/>
    </location>
</feature>
<accession>A0ABD4Z018</accession>
<evidence type="ECO:0000313" key="3">
    <source>
        <dbReference type="Proteomes" id="UP001158644"/>
    </source>
</evidence>
<feature type="transmembrane region" description="Helical" evidence="1">
    <location>
        <begin position="362"/>
        <end position="383"/>
    </location>
</feature>